<keyword evidence="2" id="KW-1185">Reference proteome</keyword>
<organism evidence="1 2">
    <name type="scientific">Dallia pectoralis</name>
    <name type="common">Alaska blackfish</name>
    <dbReference type="NCBI Taxonomy" id="75939"/>
    <lineage>
        <taxon>Eukaryota</taxon>
        <taxon>Metazoa</taxon>
        <taxon>Chordata</taxon>
        <taxon>Craniata</taxon>
        <taxon>Vertebrata</taxon>
        <taxon>Euteleostomi</taxon>
        <taxon>Actinopterygii</taxon>
        <taxon>Neopterygii</taxon>
        <taxon>Teleostei</taxon>
        <taxon>Protacanthopterygii</taxon>
        <taxon>Esociformes</taxon>
        <taxon>Umbridae</taxon>
        <taxon>Dallia</taxon>
    </lineage>
</organism>
<reference evidence="1" key="1">
    <citation type="submission" date="2021-05" db="EMBL/GenBank/DDBJ databases">
        <authorList>
            <person name="Pan Q."/>
            <person name="Jouanno E."/>
            <person name="Zahm M."/>
            <person name="Klopp C."/>
            <person name="Cabau C."/>
            <person name="Louis A."/>
            <person name="Berthelot C."/>
            <person name="Parey E."/>
            <person name="Roest Crollius H."/>
            <person name="Montfort J."/>
            <person name="Robinson-Rechavi M."/>
            <person name="Bouchez O."/>
            <person name="Lampietro C."/>
            <person name="Lopez Roques C."/>
            <person name="Donnadieu C."/>
            <person name="Postlethwait J."/>
            <person name="Bobe J."/>
            <person name="Dillon D."/>
            <person name="Chandos A."/>
            <person name="von Hippel F."/>
            <person name="Guiguen Y."/>
        </authorList>
    </citation>
    <scope>NUCLEOTIDE SEQUENCE</scope>
    <source>
        <strain evidence="1">YG-Jan2019</strain>
    </source>
</reference>
<evidence type="ECO:0000313" key="1">
    <source>
        <dbReference type="EMBL" id="KAJ7993419.1"/>
    </source>
</evidence>
<protein>
    <submittedName>
        <fullName evidence="1">Uncharacterized protein</fullName>
    </submittedName>
</protein>
<gene>
    <name evidence="1" type="ORF">DPEC_G00272240</name>
</gene>
<accession>A0ACC2FPY0</accession>
<dbReference type="EMBL" id="CM055751">
    <property type="protein sequence ID" value="KAJ7993419.1"/>
    <property type="molecule type" value="Genomic_DNA"/>
</dbReference>
<sequence>MVTVGTDVLSLLSRRRLIVDEGSPGHGNASRKTFSQPWRRHNKNLISRLWQVDQISNGSHVLDLKTSLEAGETPGVPDFQDPAPRFLAKICSSSASVIFNEEGLISPSRALCFVVSTTAKSKRLAN</sequence>
<evidence type="ECO:0000313" key="2">
    <source>
        <dbReference type="Proteomes" id="UP001157502"/>
    </source>
</evidence>
<proteinExistence type="predicted"/>
<dbReference type="Proteomes" id="UP001157502">
    <property type="component" value="Chromosome 24"/>
</dbReference>
<name>A0ACC2FPY0_DALPE</name>
<comment type="caution">
    <text evidence="1">The sequence shown here is derived from an EMBL/GenBank/DDBJ whole genome shotgun (WGS) entry which is preliminary data.</text>
</comment>